<name>A0ABQ6M4W6_9STRA</name>
<dbReference type="EMBL" id="BRYB01003719">
    <property type="protein sequence ID" value="GMI19456.1"/>
    <property type="molecule type" value="Genomic_DNA"/>
</dbReference>
<organism evidence="1 2">
    <name type="scientific">Tetraparma gracilis</name>
    <dbReference type="NCBI Taxonomy" id="2962635"/>
    <lineage>
        <taxon>Eukaryota</taxon>
        <taxon>Sar</taxon>
        <taxon>Stramenopiles</taxon>
        <taxon>Ochrophyta</taxon>
        <taxon>Bolidophyceae</taxon>
        <taxon>Parmales</taxon>
        <taxon>Triparmaceae</taxon>
        <taxon>Tetraparma</taxon>
    </lineage>
</organism>
<evidence type="ECO:0000313" key="2">
    <source>
        <dbReference type="Proteomes" id="UP001165060"/>
    </source>
</evidence>
<feature type="non-terminal residue" evidence="1">
    <location>
        <position position="1"/>
    </location>
</feature>
<dbReference type="Proteomes" id="UP001165060">
    <property type="component" value="Unassembled WGS sequence"/>
</dbReference>
<comment type="caution">
    <text evidence="1">The sequence shown here is derived from an EMBL/GenBank/DDBJ whole genome shotgun (WGS) entry which is preliminary data.</text>
</comment>
<keyword evidence="2" id="KW-1185">Reference proteome</keyword>
<evidence type="ECO:0000313" key="1">
    <source>
        <dbReference type="EMBL" id="GMI19456.1"/>
    </source>
</evidence>
<protein>
    <submittedName>
        <fullName evidence="1">Uncharacterized protein</fullName>
    </submittedName>
</protein>
<sequence>PPPTLPPPRARSYDGNVKPVSVTFSGDSWRENLSGNVLGAWGGAIEEAQKAAQREFASMQKDIQKEMS</sequence>
<proteinExistence type="predicted"/>
<gene>
    <name evidence="1" type="ORF">TeGR_g7784</name>
</gene>
<reference evidence="1 2" key="1">
    <citation type="journal article" date="2023" name="Commun. Biol.">
        <title>Genome analysis of Parmales, the sister group of diatoms, reveals the evolutionary specialization of diatoms from phago-mixotrophs to photoautotrophs.</title>
        <authorList>
            <person name="Ban H."/>
            <person name="Sato S."/>
            <person name="Yoshikawa S."/>
            <person name="Yamada K."/>
            <person name="Nakamura Y."/>
            <person name="Ichinomiya M."/>
            <person name="Sato N."/>
            <person name="Blanc-Mathieu R."/>
            <person name="Endo H."/>
            <person name="Kuwata A."/>
            <person name="Ogata H."/>
        </authorList>
    </citation>
    <scope>NUCLEOTIDE SEQUENCE [LARGE SCALE GENOMIC DNA]</scope>
</reference>
<accession>A0ABQ6M4W6</accession>